<feature type="chain" id="PRO_5022798310" description="Peptidase MA-like domain-containing protein" evidence="2">
    <location>
        <begin position="39"/>
        <end position="344"/>
    </location>
</feature>
<organism evidence="3 4">
    <name type="scientific">Pseudobythopirellula maris</name>
    <dbReference type="NCBI Taxonomy" id="2527991"/>
    <lineage>
        <taxon>Bacteria</taxon>
        <taxon>Pseudomonadati</taxon>
        <taxon>Planctomycetota</taxon>
        <taxon>Planctomycetia</taxon>
        <taxon>Pirellulales</taxon>
        <taxon>Lacipirellulaceae</taxon>
        <taxon>Pseudobythopirellula</taxon>
    </lineage>
</organism>
<evidence type="ECO:0000313" key="3">
    <source>
        <dbReference type="EMBL" id="TWT89692.1"/>
    </source>
</evidence>
<keyword evidence="4" id="KW-1185">Reference proteome</keyword>
<evidence type="ECO:0000256" key="1">
    <source>
        <dbReference type="SAM" id="MobiDB-lite"/>
    </source>
</evidence>
<dbReference type="Proteomes" id="UP000315440">
    <property type="component" value="Unassembled WGS sequence"/>
</dbReference>
<accession>A0A5C5ZQ93</accession>
<evidence type="ECO:0008006" key="5">
    <source>
        <dbReference type="Google" id="ProtNLM"/>
    </source>
</evidence>
<evidence type="ECO:0000256" key="2">
    <source>
        <dbReference type="SAM" id="SignalP"/>
    </source>
</evidence>
<protein>
    <recommendedName>
        <fullName evidence="5">Peptidase MA-like domain-containing protein</fullName>
    </recommendedName>
</protein>
<feature type="signal peptide" evidence="2">
    <location>
        <begin position="1"/>
        <end position="38"/>
    </location>
</feature>
<evidence type="ECO:0000313" key="4">
    <source>
        <dbReference type="Proteomes" id="UP000315440"/>
    </source>
</evidence>
<name>A0A5C5ZQ93_9BACT</name>
<dbReference type="AlphaFoldDB" id="A0A5C5ZQ93"/>
<sequence precursor="true">MDARPRRTAARRTRSAAVLFLVLATLASGGVLQTAAHAAVHRTKNFVVNAPTPQLAREIADSAEAWRERLAIEWIGEPMPDWTEPCKTVVRVSPNLGAGGATTFVFDRGEVFGWEMTIQGSKERILDSVLPHEITHTVFACYFRRPLPRWADEGACTTVEHKSEVGKQERLLIRFLKNGQGIDFREMFGMKEYPADVLPLYAQGHSLTQFLIERRGKPAFLAFLADGMVDEDWRRAVAKHYGHENEYALQEIWLEWVKAGRPRLELEPDVAVAAATPTTPQSGFPVRQVSAQTDERLAANRSKSVYMSYDQVEPPEAADAPREPVRGWAHGNDAAVNGGATYWR</sequence>
<dbReference type="EMBL" id="SJPQ01000001">
    <property type="protein sequence ID" value="TWT89692.1"/>
    <property type="molecule type" value="Genomic_DNA"/>
</dbReference>
<proteinExistence type="predicted"/>
<feature type="region of interest" description="Disordered" evidence="1">
    <location>
        <begin position="311"/>
        <end position="332"/>
    </location>
</feature>
<reference evidence="3 4" key="1">
    <citation type="submission" date="2019-02" db="EMBL/GenBank/DDBJ databases">
        <title>Deep-cultivation of Planctomycetes and their phenomic and genomic characterization uncovers novel biology.</title>
        <authorList>
            <person name="Wiegand S."/>
            <person name="Jogler M."/>
            <person name="Boedeker C."/>
            <person name="Pinto D."/>
            <person name="Vollmers J."/>
            <person name="Rivas-Marin E."/>
            <person name="Kohn T."/>
            <person name="Peeters S.H."/>
            <person name="Heuer A."/>
            <person name="Rast P."/>
            <person name="Oberbeckmann S."/>
            <person name="Bunk B."/>
            <person name="Jeske O."/>
            <person name="Meyerdierks A."/>
            <person name="Storesund J.E."/>
            <person name="Kallscheuer N."/>
            <person name="Luecker S."/>
            <person name="Lage O.M."/>
            <person name="Pohl T."/>
            <person name="Merkel B.J."/>
            <person name="Hornburger P."/>
            <person name="Mueller R.-W."/>
            <person name="Bruemmer F."/>
            <person name="Labrenz M."/>
            <person name="Spormann A.M."/>
            <person name="Op Den Camp H."/>
            <person name="Overmann J."/>
            <person name="Amann R."/>
            <person name="Jetten M.S.M."/>
            <person name="Mascher T."/>
            <person name="Medema M.H."/>
            <person name="Devos D.P."/>
            <person name="Kaster A.-K."/>
            <person name="Ovreas L."/>
            <person name="Rohde M."/>
            <person name="Galperin M.Y."/>
            <person name="Jogler C."/>
        </authorList>
    </citation>
    <scope>NUCLEOTIDE SEQUENCE [LARGE SCALE GENOMIC DNA]</scope>
    <source>
        <strain evidence="3 4">Mal64</strain>
    </source>
</reference>
<gene>
    <name evidence="3" type="ORF">Mal64_00710</name>
</gene>
<keyword evidence="2" id="KW-0732">Signal</keyword>
<comment type="caution">
    <text evidence="3">The sequence shown here is derived from an EMBL/GenBank/DDBJ whole genome shotgun (WGS) entry which is preliminary data.</text>
</comment>